<proteinExistence type="predicted"/>
<evidence type="ECO:0000256" key="1">
    <source>
        <dbReference type="SAM" id="MobiDB-lite"/>
    </source>
</evidence>
<comment type="caution">
    <text evidence="2">The sequence shown here is derived from an EMBL/GenBank/DDBJ whole genome shotgun (WGS) entry which is preliminary data.</text>
</comment>
<organism evidence="2 3">
    <name type="scientific">Wickerhamomyces pijperi</name>
    <name type="common">Yeast</name>
    <name type="synonym">Pichia pijperi</name>
    <dbReference type="NCBI Taxonomy" id="599730"/>
    <lineage>
        <taxon>Eukaryota</taxon>
        <taxon>Fungi</taxon>
        <taxon>Dikarya</taxon>
        <taxon>Ascomycota</taxon>
        <taxon>Saccharomycotina</taxon>
        <taxon>Saccharomycetes</taxon>
        <taxon>Phaffomycetales</taxon>
        <taxon>Wickerhamomycetaceae</taxon>
        <taxon>Wickerhamomyces</taxon>
    </lineage>
</organism>
<feature type="compositionally biased region" description="Basic and acidic residues" evidence="1">
    <location>
        <begin position="25"/>
        <end position="40"/>
    </location>
</feature>
<reference evidence="2" key="2">
    <citation type="submission" date="2021-01" db="EMBL/GenBank/DDBJ databases">
        <authorList>
            <person name="Schikora-Tamarit M.A."/>
        </authorList>
    </citation>
    <scope>NUCLEOTIDE SEQUENCE</scope>
    <source>
        <strain evidence="2">CBS2887</strain>
    </source>
</reference>
<gene>
    <name evidence="2" type="ORF">WICPIJ_006046</name>
</gene>
<name>A0A9P8TLS2_WICPI</name>
<keyword evidence="3" id="KW-1185">Reference proteome</keyword>
<dbReference type="AlphaFoldDB" id="A0A9P8TLS2"/>
<sequence>MFAKVEDPDTGFKVNRTLHILIDVNKDPDTYSDNREDKRPRSAAATKADHSTTRGQYPDKIINDIIQFVSLESQFVVLDKVKALKDILRRPTSYKVRHSSVPRSPSIISSMT</sequence>
<dbReference type="Proteomes" id="UP000774326">
    <property type="component" value="Unassembled WGS sequence"/>
</dbReference>
<feature type="region of interest" description="Disordered" evidence="1">
    <location>
        <begin position="25"/>
        <end position="56"/>
    </location>
</feature>
<protein>
    <submittedName>
        <fullName evidence="2">Uncharacterized protein</fullName>
    </submittedName>
</protein>
<evidence type="ECO:0000313" key="3">
    <source>
        <dbReference type="Proteomes" id="UP000774326"/>
    </source>
</evidence>
<dbReference type="EMBL" id="JAEUBG010003294">
    <property type="protein sequence ID" value="KAH3682986.1"/>
    <property type="molecule type" value="Genomic_DNA"/>
</dbReference>
<accession>A0A9P8TLS2</accession>
<evidence type="ECO:0000313" key="2">
    <source>
        <dbReference type="EMBL" id="KAH3682986.1"/>
    </source>
</evidence>
<reference evidence="2" key="1">
    <citation type="journal article" date="2021" name="Open Biol.">
        <title>Shared evolutionary footprints suggest mitochondrial oxidative damage underlies multiple complex I losses in fungi.</title>
        <authorList>
            <person name="Schikora-Tamarit M.A."/>
            <person name="Marcet-Houben M."/>
            <person name="Nosek J."/>
            <person name="Gabaldon T."/>
        </authorList>
    </citation>
    <scope>NUCLEOTIDE SEQUENCE</scope>
    <source>
        <strain evidence="2">CBS2887</strain>
    </source>
</reference>